<dbReference type="InterPro" id="IPR037026">
    <property type="entry name" value="Vgr_OB-fold_dom_sf"/>
</dbReference>
<dbReference type="Gene3D" id="2.40.50.230">
    <property type="entry name" value="Gp5 N-terminal domain"/>
    <property type="match status" value="1"/>
</dbReference>
<dbReference type="RefSeq" id="WP_143016604.1">
    <property type="nucleotide sequence ID" value="NZ_FNCJ01000006.1"/>
</dbReference>
<organism evidence="4 5">
    <name type="scientific">Paraburkholderia phenazinium</name>
    <dbReference type="NCBI Taxonomy" id="60549"/>
    <lineage>
        <taxon>Bacteria</taxon>
        <taxon>Pseudomonadati</taxon>
        <taxon>Pseudomonadota</taxon>
        <taxon>Betaproteobacteria</taxon>
        <taxon>Burkholderiales</taxon>
        <taxon>Burkholderiaceae</taxon>
        <taxon>Paraburkholderia</taxon>
    </lineage>
</organism>
<feature type="domain" description="Gp5/Type VI secretion system Vgr protein OB-fold" evidence="1">
    <location>
        <begin position="4"/>
        <end position="67"/>
    </location>
</feature>
<dbReference type="InterPro" id="IPR028244">
    <property type="entry name" value="T6SS_Rhs_Vgr_dom"/>
</dbReference>
<evidence type="ECO:0000259" key="3">
    <source>
        <dbReference type="Pfam" id="PF13296"/>
    </source>
</evidence>
<evidence type="ECO:0000259" key="2">
    <source>
        <dbReference type="Pfam" id="PF10106"/>
    </source>
</evidence>
<dbReference type="InterPro" id="IPR006531">
    <property type="entry name" value="Gp5/Vgr_OB"/>
</dbReference>
<dbReference type="EMBL" id="FNCJ01000006">
    <property type="protein sequence ID" value="SDH02438.1"/>
    <property type="molecule type" value="Genomic_DNA"/>
</dbReference>
<accession>A0A1G7Z0Z0</accession>
<gene>
    <name evidence="4" type="ORF">SAMN05216466_106402</name>
</gene>
<sequence>ELNRIKVMFVWDRINQGDERASCWVRVAQSDTGDGYGSVHMPRAGEELLIGYVGNDIDRPIALHRVYNGAAKPQWHSNGLLSGYRSKEFSGDGFNQMVMDDSTSQNRVHLYSSSTNAQLHLGYLINQSGNTRGDYLGSGFDLSSDAYGALRAGRGLYVTTHPVTSQPLDAREASNQLVTSEGVLEAASQASEASQAESLKDGQDALKSFTDATQHSTSGTTGGGGVTAGGGTGNANAFSQPVMLFAAPAGIALSTQKSAHVSADQHINLVSGQSTHIATGKSLIASITNRLSLFVQNAGMKLFAAKGKVEVQAHADNVELTAQKSLLLASVTEKIQAAAQQEILLTSGGAYIRIKDGNIEIHAPGKLDFKGADHAFSGPTRMDVTNPAFKDMPTRKLMLNTFASPSATSAVPAGMPYKLFADGALVKQGVFDKTGQLPIDHHVTTQKYTLEMANGDTHEIPVPGEYRDPVNGALANQGFQFHEGVSNGDTAAPDRAVHRQTYSDMLNPPSET</sequence>
<evidence type="ECO:0000313" key="4">
    <source>
        <dbReference type="EMBL" id="SDH02438.1"/>
    </source>
</evidence>
<dbReference type="Pfam" id="PF10106">
    <property type="entry name" value="DUF2345"/>
    <property type="match status" value="1"/>
</dbReference>
<feature type="non-terminal residue" evidence="4">
    <location>
        <position position="1"/>
    </location>
</feature>
<dbReference type="InterPro" id="IPR018769">
    <property type="entry name" value="VgrG2_DUF2345"/>
</dbReference>
<feature type="domain" description="Putative type VI secretion system Rhs element associated Vgr" evidence="3">
    <location>
        <begin position="87"/>
        <end position="185"/>
    </location>
</feature>
<dbReference type="Proteomes" id="UP000199706">
    <property type="component" value="Unassembled WGS sequence"/>
</dbReference>
<dbReference type="SUPFAM" id="SSF69349">
    <property type="entry name" value="Phage fibre proteins"/>
    <property type="match status" value="1"/>
</dbReference>
<feature type="domain" description="DUF2345" evidence="2">
    <location>
        <begin position="231"/>
        <end position="379"/>
    </location>
</feature>
<dbReference type="SUPFAM" id="SSF69255">
    <property type="entry name" value="gp5 N-terminal domain-like"/>
    <property type="match status" value="1"/>
</dbReference>
<name>A0A1G7Z0Z0_9BURK</name>
<dbReference type="Pfam" id="PF13296">
    <property type="entry name" value="T6SS_Vgr"/>
    <property type="match status" value="1"/>
</dbReference>
<dbReference type="AlphaFoldDB" id="A0A1G7Z0Z0"/>
<reference evidence="4 5" key="1">
    <citation type="submission" date="2016-10" db="EMBL/GenBank/DDBJ databases">
        <authorList>
            <person name="de Groot N.N."/>
        </authorList>
    </citation>
    <scope>NUCLEOTIDE SEQUENCE [LARGE SCALE GENOMIC DNA]</scope>
    <source>
        <strain evidence="4 5">LMG 2247</strain>
    </source>
</reference>
<protein>
    <submittedName>
        <fullName evidence="4">Type VI secretion system secreted protein VgrG</fullName>
    </submittedName>
</protein>
<proteinExistence type="predicted"/>
<dbReference type="OrthoDB" id="1907165at2"/>
<evidence type="ECO:0000259" key="1">
    <source>
        <dbReference type="Pfam" id="PF04717"/>
    </source>
</evidence>
<evidence type="ECO:0000313" key="5">
    <source>
        <dbReference type="Proteomes" id="UP000199706"/>
    </source>
</evidence>
<dbReference type="Pfam" id="PF04717">
    <property type="entry name" value="Phage_base_V"/>
    <property type="match status" value="1"/>
</dbReference>